<evidence type="ECO:0000313" key="8">
    <source>
        <dbReference type="Proteomes" id="UP000030153"/>
    </source>
</evidence>
<feature type="domain" description="RNA polymerase sigma-70 region 2" evidence="5">
    <location>
        <begin position="21"/>
        <end position="88"/>
    </location>
</feature>
<evidence type="ECO:0000256" key="2">
    <source>
        <dbReference type="ARBA" id="ARBA00023015"/>
    </source>
</evidence>
<proteinExistence type="inferred from homology"/>
<evidence type="ECO:0000259" key="5">
    <source>
        <dbReference type="Pfam" id="PF04542"/>
    </source>
</evidence>
<dbReference type="InterPro" id="IPR013325">
    <property type="entry name" value="RNA_pol_sigma_r2"/>
</dbReference>
<dbReference type="AlphaFoldDB" id="A0A0A2UUZ8"/>
<dbReference type="Gene3D" id="1.10.10.10">
    <property type="entry name" value="Winged helix-like DNA-binding domain superfamily/Winged helix DNA-binding domain"/>
    <property type="match status" value="1"/>
</dbReference>
<dbReference type="STRING" id="1385513.N780_00740"/>
<dbReference type="PANTHER" id="PTHR43133">
    <property type="entry name" value="RNA POLYMERASE ECF-TYPE SIGMA FACTO"/>
    <property type="match status" value="1"/>
</dbReference>
<accession>A0A0A2UUZ8</accession>
<dbReference type="OrthoDB" id="9782703at2"/>
<keyword evidence="4" id="KW-0804">Transcription</keyword>
<evidence type="ECO:0000313" key="7">
    <source>
        <dbReference type="EMBL" id="KGP92137.1"/>
    </source>
</evidence>
<organism evidence="7 8">
    <name type="scientific">Pontibacillus chungwhensis BH030062</name>
    <dbReference type="NCBI Taxonomy" id="1385513"/>
    <lineage>
        <taxon>Bacteria</taxon>
        <taxon>Bacillati</taxon>
        <taxon>Bacillota</taxon>
        <taxon>Bacilli</taxon>
        <taxon>Bacillales</taxon>
        <taxon>Bacillaceae</taxon>
        <taxon>Pontibacillus</taxon>
    </lineage>
</organism>
<name>A0A0A2UUZ8_9BACI</name>
<comment type="similarity">
    <text evidence="1">Belongs to the sigma-70 factor family. ECF subfamily.</text>
</comment>
<sequence length="176" mass="20851">MNISKEVKRARKGNKASFETLIREYKMTMYRVSKTILKRDEDCADAIQEAILKAYHSIGTLKEPHYFKTWLLRIVMNECYAIIRKQKKVIQLEELPEESRFENGYANIEVRELLSNLSHEDAMVLQLFYIRDFTIKEMAEVMDMPENTVKTKLRRAKKRAQLQVKEDLQWKSGNNS</sequence>
<evidence type="ECO:0000256" key="3">
    <source>
        <dbReference type="ARBA" id="ARBA00023082"/>
    </source>
</evidence>
<dbReference type="InterPro" id="IPR013324">
    <property type="entry name" value="RNA_pol_sigma_r3/r4-like"/>
</dbReference>
<dbReference type="GO" id="GO:0006352">
    <property type="term" value="P:DNA-templated transcription initiation"/>
    <property type="evidence" value="ECO:0007669"/>
    <property type="project" value="InterPro"/>
</dbReference>
<dbReference type="GO" id="GO:0016987">
    <property type="term" value="F:sigma factor activity"/>
    <property type="evidence" value="ECO:0007669"/>
    <property type="project" value="UniProtKB-KW"/>
</dbReference>
<dbReference type="Gene3D" id="1.10.1740.10">
    <property type="match status" value="1"/>
</dbReference>
<dbReference type="Pfam" id="PF08281">
    <property type="entry name" value="Sigma70_r4_2"/>
    <property type="match status" value="1"/>
</dbReference>
<gene>
    <name evidence="7" type="ORF">N780_00740</name>
</gene>
<dbReference type="InterPro" id="IPR007627">
    <property type="entry name" value="RNA_pol_sigma70_r2"/>
</dbReference>
<dbReference type="SUPFAM" id="SSF88946">
    <property type="entry name" value="Sigma2 domain of RNA polymerase sigma factors"/>
    <property type="match status" value="1"/>
</dbReference>
<dbReference type="InterPro" id="IPR036388">
    <property type="entry name" value="WH-like_DNA-bd_sf"/>
</dbReference>
<dbReference type="Pfam" id="PF04542">
    <property type="entry name" value="Sigma70_r2"/>
    <property type="match status" value="1"/>
</dbReference>
<dbReference type="RefSeq" id="WP_036781123.1">
    <property type="nucleotide sequence ID" value="NZ_AVBG01000003.1"/>
</dbReference>
<evidence type="ECO:0000256" key="1">
    <source>
        <dbReference type="ARBA" id="ARBA00010641"/>
    </source>
</evidence>
<dbReference type="GO" id="GO:0003677">
    <property type="term" value="F:DNA binding"/>
    <property type="evidence" value="ECO:0007669"/>
    <property type="project" value="InterPro"/>
</dbReference>
<dbReference type="SUPFAM" id="SSF88659">
    <property type="entry name" value="Sigma3 and sigma4 domains of RNA polymerase sigma factors"/>
    <property type="match status" value="1"/>
</dbReference>
<dbReference type="InterPro" id="IPR013249">
    <property type="entry name" value="RNA_pol_sigma70_r4_t2"/>
</dbReference>
<comment type="caution">
    <text evidence="7">The sequence shown here is derived from an EMBL/GenBank/DDBJ whole genome shotgun (WGS) entry which is preliminary data.</text>
</comment>
<feature type="domain" description="RNA polymerase sigma factor 70 region 4 type 2" evidence="6">
    <location>
        <begin position="109"/>
        <end position="159"/>
    </location>
</feature>
<dbReference type="PANTHER" id="PTHR43133:SF51">
    <property type="entry name" value="RNA POLYMERASE SIGMA FACTOR"/>
    <property type="match status" value="1"/>
</dbReference>
<keyword evidence="2" id="KW-0805">Transcription regulation</keyword>
<dbReference type="InterPro" id="IPR014284">
    <property type="entry name" value="RNA_pol_sigma-70_dom"/>
</dbReference>
<dbReference type="InterPro" id="IPR039425">
    <property type="entry name" value="RNA_pol_sigma-70-like"/>
</dbReference>
<keyword evidence="3" id="KW-0731">Sigma factor</keyword>
<evidence type="ECO:0000259" key="6">
    <source>
        <dbReference type="Pfam" id="PF08281"/>
    </source>
</evidence>
<dbReference type="EMBL" id="AVBG01000003">
    <property type="protein sequence ID" value="KGP92137.1"/>
    <property type="molecule type" value="Genomic_DNA"/>
</dbReference>
<dbReference type="Proteomes" id="UP000030153">
    <property type="component" value="Unassembled WGS sequence"/>
</dbReference>
<dbReference type="NCBIfam" id="TIGR02937">
    <property type="entry name" value="sigma70-ECF"/>
    <property type="match status" value="1"/>
</dbReference>
<evidence type="ECO:0000256" key="4">
    <source>
        <dbReference type="ARBA" id="ARBA00023163"/>
    </source>
</evidence>
<keyword evidence="8" id="KW-1185">Reference proteome</keyword>
<dbReference type="eggNOG" id="COG1595">
    <property type="taxonomic scope" value="Bacteria"/>
</dbReference>
<protein>
    <submittedName>
        <fullName evidence="7">RNA polymerase</fullName>
    </submittedName>
</protein>
<reference evidence="7 8" key="1">
    <citation type="submission" date="2013-08" db="EMBL/GenBank/DDBJ databases">
        <title>Genome of Pontibacillus chungwhensis.</title>
        <authorList>
            <person name="Wang Q."/>
            <person name="Wang G."/>
        </authorList>
    </citation>
    <scope>NUCLEOTIDE SEQUENCE [LARGE SCALE GENOMIC DNA]</scope>
    <source>
        <strain evidence="7 8">BH030062</strain>
    </source>
</reference>
<dbReference type="CDD" id="cd06171">
    <property type="entry name" value="Sigma70_r4"/>
    <property type="match status" value="1"/>
</dbReference>